<dbReference type="EMBL" id="LDAU01000110">
    <property type="protein sequence ID" value="KRX05205.1"/>
    <property type="molecule type" value="Genomic_DNA"/>
</dbReference>
<evidence type="ECO:0000313" key="3">
    <source>
        <dbReference type="Proteomes" id="UP000054937"/>
    </source>
</evidence>
<keyword evidence="3" id="KW-1185">Reference proteome</keyword>
<proteinExistence type="predicted"/>
<accession>A0A0V0QTH1</accession>
<comment type="caution">
    <text evidence="2">The sequence shown here is derived from an EMBL/GenBank/DDBJ whole genome shotgun (WGS) entry which is preliminary data.</text>
</comment>
<gene>
    <name evidence="2" type="ORF">PPERSA_06839</name>
</gene>
<reference evidence="2 3" key="1">
    <citation type="journal article" date="2015" name="Sci. Rep.">
        <title>Genome of the facultative scuticociliatosis pathogen Pseudocohnilembus persalinus provides insight into its virulence through horizontal gene transfer.</title>
        <authorList>
            <person name="Xiong J."/>
            <person name="Wang G."/>
            <person name="Cheng J."/>
            <person name="Tian M."/>
            <person name="Pan X."/>
            <person name="Warren A."/>
            <person name="Jiang C."/>
            <person name="Yuan D."/>
            <person name="Miao W."/>
        </authorList>
    </citation>
    <scope>NUCLEOTIDE SEQUENCE [LARGE SCALE GENOMIC DNA]</scope>
    <source>
        <strain evidence="2">36N120E</strain>
    </source>
</reference>
<feature type="region of interest" description="Disordered" evidence="1">
    <location>
        <begin position="157"/>
        <end position="210"/>
    </location>
</feature>
<dbReference type="AlphaFoldDB" id="A0A0V0QTH1"/>
<feature type="compositionally biased region" description="Basic and acidic residues" evidence="1">
    <location>
        <begin position="161"/>
        <end position="184"/>
    </location>
</feature>
<evidence type="ECO:0000256" key="1">
    <source>
        <dbReference type="SAM" id="MobiDB-lite"/>
    </source>
</evidence>
<evidence type="ECO:0000313" key="2">
    <source>
        <dbReference type="EMBL" id="KRX05205.1"/>
    </source>
</evidence>
<feature type="compositionally biased region" description="Polar residues" evidence="1">
    <location>
        <begin position="187"/>
        <end position="198"/>
    </location>
</feature>
<organism evidence="2 3">
    <name type="scientific">Pseudocohnilembus persalinus</name>
    <name type="common">Ciliate</name>
    <dbReference type="NCBI Taxonomy" id="266149"/>
    <lineage>
        <taxon>Eukaryota</taxon>
        <taxon>Sar</taxon>
        <taxon>Alveolata</taxon>
        <taxon>Ciliophora</taxon>
        <taxon>Intramacronucleata</taxon>
        <taxon>Oligohymenophorea</taxon>
        <taxon>Scuticociliatia</taxon>
        <taxon>Philasterida</taxon>
        <taxon>Pseudocohnilembidae</taxon>
        <taxon>Pseudocohnilembus</taxon>
    </lineage>
</organism>
<dbReference type="Proteomes" id="UP000054937">
    <property type="component" value="Unassembled WGS sequence"/>
</dbReference>
<sequence length="237" mass="28257">MRKQLGTFISKHHNWPILNKIQQIIERRRQAKMNWGYIRYVVQNFNKLLMNPNLYKLKRELLFYNHANDEILEDFENEEYNGQNIKRATSQHQINSPQEQEKPTNLSNRLKQQQEKGIYYSYNTLFDGQVSSKRQLKKQEEVFNDGQQEANIFQNIKKKSSKEDKSQQQKQKQEQQNTKQEKIGQHLQEQNSQHNDIQVQEGMSYPLSGRGMLSTERDLIRKLTKTGLISKNDDNEQ</sequence>
<name>A0A0V0QTH1_PSEPJ</name>
<dbReference type="InParanoid" id="A0A0V0QTH1"/>
<protein>
    <submittedName>
        <fullName evidence="2">Uncharacterized protein</fullName>
    </submittedName>
</protein>